<dbReference type="GO" id="GO:0016567">
    <property type="term" value="P:protein ubiquitination"/>
    <property type="evidence" value="ECO:0007669"/>
    <property type="project" value="TreeGrafter"/>
</dbReference>
<sequence>MNTQSSPHFHTTHIFQYAALKLKVDAVQILLEAGGDPNTLDGAGRTPITNVIRQCVRADGTIRTDDCLTIVLMLFHAGSDVNMTTCEECCPLMVASILRCPTLVKFFLDHGANPGIRFACGITPILPAVCNHDTQTIRLLLEYNSPINLPGRISRRREEFYFDPCELAIHLCFFDVVELLYDYGYNLSKYPYLVDPMGTIDTPATLKENTLALGQLRSLASNPHSLFKVSVLTIRKVLQKNLHDKVRLLPLPSSLQEDLLCLAAH</sequence>
<reference evidence="4" key="1">
    <citation type="submission" date="2022-08" db="UniProtKB">
        <authorList>
            <consortium name="EnsemblMetazoa"/>
        </authorList>
    </citation>
    <scope>IDENTIFICATION</scope>
    <source>
        <strain evidence="4">05x7-T-G4-1.051#20</strain>
    </source>
</reference>
<keyword evidence="5" id="KW-1185">Reference proteome</keyword>
<organism evidence="4 5">
    <name type="scientific">Magallana gigas</name>
    <name type="common">Pacific oyster</name>
    <name type="synonym">Crassostrea gigas</name>
    <dbReference type="NCBI Taxonomy" id="29159"/>
    <lineage>
        <taxon>Eukaryota</taxon>
        <taxon>Metazoa</taxon>
        <taxon>Spiralia</taxon>
        <taxon>Lophotrochozoa</taxon>
        <taxon>Mollusca</taxon>
        <taxon>Bivalvia</taxon>
        <taxon>Autobranchia</taxon>
        <taxon>Pteriomorphia</taxon>
        <taxon>Ostreida</taxon>
        <taxon>Ostreoidea</taxon>
        <taxon>Ostreidae</taxon>
        <taxon>Magallana</taxon>
    </lineage>
</organism>
<keyword evidence="3" id="KW-0040">ANK repeat</keyword>
<dbReference type="InterPro" id="IPR036770">
    <property type="entry name" value="Ankyrin_rpt-contain_sf"/>
</dbReference>
<keyword evidence="2" id="KW-0677">Repeat</keyword>
<evidence type="ECO:0000313" key="5">
    <source>
        <dbReference type="Proteomes" id="UP000005408"/>
    </source>
</evidence>
<evidence type="ECO:0000313" key="4">
    <source>
        <dbReference type="EnsemblMetazoa" id="G28304.3:cds"/>
    </source>
</evidence>
<dbReference type="GO" id="GO:0045732">
    <property type="term" value="P:positive regulation of protein catabolic process"/>
    <property type="evidence" value="ECO:0007669"/>
    <property type="project" value="TreeGrafter"/>
</dbReference>
<dbReference type="SMART" id="SM00248">
    <property type="entry name" value="ANK"/>
    <property type="match status" value="5"/>
</dbReference>
<dbReference type="InterPro" id="IPR002110">
    <property type="entry name" value="Ankyrin_rpt"/>
</dbReference>
<evidence type="ECO:0000256" key="2">
    <source>
        <dbReference type="ARBA" id="ARBA00022737"/>
    </source>
</evidence>
<comment type="similarity">
    <text evidence="1">Belongs to the ankyrin SOCS box (ASB) family.</text>
</comment>
<dbReference type="SUPFAM" id="SSF48403">
    <property type="entry name" value="Ankyrin repeat"/>
    <property type="match status" value="1"/>
</dbReference>
<dbReference type="PANTHER" id="PTHR24136:SF15">
    <property type="entry name" value="ANK_REP_REGION DOMAIN-CONTAINING PROTEIN"/>
    <property type="match status" value="1"/>
</dbReference>
<dbReference type="Pfam" id="PF12796">
    <property type="entry name" value="Ank_2"/>
    <property type="match status" value="1"/>
</dbReference>
<proteinExistence type="inferred from homology"/>
<dbReference type="Gene3D" id="1.25.40.20">
    <property type="entry name" value="Ankyrin repeat-containing domain"/>
    <property type="match status" value="1"/>
</dbReference>
<accession>A0A8W8LJM1</accession>
<dbReference type="AlphaFoldDB" id="A0A8W8LJM1"/>
<dbReference type="EnsemblMetazoa" id="G28304.3">
    <property type="protein sequence ID" value="G28304.3:cds"/>
    <property type="gene ID" value="G28304"/>
</dbReference>
<dbReference type="PANTHER" id="PTHR24136">
    <property type="entry name" value="SOWAH (DROSOPHILA) HOMOLOG"/>
    <property type="match status" value="1"/>
</dbReference>
<protein>
    <recommendedName>
        <fullName evidence="6">SOCS box domain-containing protein</fullName>
    </recommendedName>
</protein>
<name>A0A8W8LJM1_MAGGI</name>
<dbReference type="Proteomes" id="UP000005408">
    <property type="component" value="Unassembled WGS sequence"/>
</dbReference>
<evidence type="ECO:0008006" key="6">
    <source>
        <dbReference type="Google" id="ProtNLM"/>
    </source>
</evidence>
<dbReference type="InterPro" id="IPR051573">
    <property type="entry name" value="Ankyrin-SOCS_box_domain"/>
</dbReference>
<evidence type="ECO:0000256" key="3">
    <source>
        <dbReference type="ARBA" id="ARBA00023043"/>
    </source>
</evidence>
<evidence type="ECO:0000256" key="1">
    <source>
        <dbReference type="ARBA" id="ARBA00005949"/>
    </source>
</evidence>